<dbReference type="InterPro" id="IPR051442">
    <property type="entry name" value="B3_domain"/>
</dbReference>
<comment type="caution">
    <text evidence="8">The sequence shown here is derived from an EMBL/GenBank/DDBJ whole genome shotgun (WGS) entry which is preliminary data.</text>
</comment>
<dbReference type="InterPro" id="IPR003340">
    <property type="entry name" value="B3_DNA-bd"/>
</dbReference>
<feature type="compositionally biased region" description="Acidic residues" evidence="6">
    <location>
        <begin position="74"/>
        <end position="88"/>
    </location>
</feature>
<dbReference type="GO" id="GO:0003677">
    <property type="term" value="F:DNA binding"/>
    <property type="evidence" value="ECO:0007669"/>
    <property type="project" value="UniProtKB-KW"/>
</dbReference>
<feature type="domain" description="TF-B3" evidence="7">
    <location>
        <begin position="165"/>
        <end position="276"/>
    </location>
</feature>
<protein>
    <recommendedName>
        <fullName evidence="7">TF-B3 domain-containing protein</fullName>
    </recommendedName>
</protein>
<evidence type="ECO:0000256" key="4">
    <source>
        <dbReference type="ARBA" id="ARBA00023163"/>
    </source>
</evidence>
<dbReference type="Gene3D" id="2.40.330.10">
    <property type="entry name" value="DNA-binding pseudobarrel domain"/>
    <property type="match status" value="1"/>
</dbReference>
<evidence type="ECO:0000313" key="9">
    <source>
        <dbReference type="Proteomes" id="UP001443914"/>
    </source>
</evidence>
<keyword evidence="5" id="KW-0539">Nucleus</keyword>
<dbReference type="SUPFAM" id="SSF101936">
    <property type="entry name" value="DNA-binding pseudobarrel domain"/>
    <property type="match status" value="1"/>
</dbReference>
<evidence type="ECO:0000256" key="3">
    <source>
        <dbReference type="ARBA" id="ARBA00023125"/>
    </source>
</evidence>
<reference evidence="8" key="1">
    <citation type="submission" date="2024-03" db="EMBL/GenBank/DDBJ databases">
        <title>WGS assembly of Saponaria officinalis var. Norfolk2.</title>
        <authorList>
            <person name="Jenkins J."/>
            <person name="Shu S."/>
            <person name="Grimwood J."/>
            <person name="Barry K."/>
            <person name="Goodstein D."/>
            <person name="Schmutz J."/>
            <person name="Leebens-Mack J."/>
            <person name="Osbourn A."/>
        </authorList>
    </citation>
    <scope>NUCLEOTIDE SEQUENCE [LARGE SCALE GENOMIC DNA]</scope>
    <source>
        <strain evidence="8">JIC</strain>
    </source>
</reference>
<dbReference type="PANTHER" id="PTHR34269:SF11">
    <property type="entry name" value="B3 DOMAIN PROTEIN"/>
    <property type="match status" value="1"/>
</dbReference>
<evidence type="ECO:0000313" key="8">
    <source>
        <dbReference type="EMBL" id="KAK9742459.1"/>
    </source>
</evidence>
<dbReference type="CDD" id="cd10017">
    <property type="entry name" value="B3_DNA"/>
    <property type="match status" value="1"/>
</dbReference>
<feature type="region of interest" description="Disordered" evidence="6">
    <location>
        <begin position="1"/>
        <end position="37"/>
    </location>
</feature>
<keyword evidence="4" id="KW-0804">Transcription</keyword>
<keyword evidence="3" id="KW-0238">DNA-binding</keyword>
<dbReference type="GO" id="GO:0005634">
    <property type="term" value="C:nucleus"/>
    <property type="evidence" value="ECO:0007669"/>
    <property type="project" value="UniProtKB-SubCell"/>
</dbReference>
<evidence type="ECO:0000259" key="7">
    <source>
        <dbReference type="SMART" id="SM01019"/>
    </source>
</evidence>
<sequence>MKNNENEDNCKDKSSDDKKRCLSSHETKLKRKADDEVERIQRRVRFMKMEARNREKLNMSIKSENPISKNLNDNENENENENEDEELDLTLSLAPPGHRPNKTTNNSSSSGSSNSNHNSNFFIGESSTSKSQTKKSLSSCTSSKTWSPSPSTSTALAATNDGWTIKKELSKSDVDGQQGRLLIEKRDVRHIMEGLNEDDKKKVENGGSCPIDVFDEDTGEVYRMKFSHWKSTNSYIIIGGWNVRFALRRGLAEKDVIGLRWDVENKRLVFSVLMKAVVTTTPRDFTN</sequence>
<dbReference type="EMBL" id="JBDFQZ010000003">
    <property type="protein sequence ID" value="KAK9742459.1"/>
    <property type="molecule type" value="Genomic_DNA"/>
</dbReference>
<dbReference type="AlphaFoldDB" id="A0AAW1M8B3"/>
<feature type="region of interest" description="Disordered" evidence="6">
    <location>
        <begin position="55"/>
        <end position="155"/>
    </location>
</feature>
<dbReference type="InterPro" id="IPR015300">
    <property type="entry name" value="DNA-bd_pseudobarrel_sf"/>
</dbReference>
<name>A0AAW1M8B3_SAPOF</name>
<dbReference type="Proteomes" id="UP001443914">
    <property type="component" value="Unassembled WGS sequence"/>
</dbReference>
<feature type="compositionally biased region" description="Low complexity" evidence="6">
    <location>
        <begin position="105"/>
        <end position="154"/>
    </location>
</feature>
<keyword evidence="2" id="KW-0805">Transcription regulation</keyword>
<accession>A0AAW1M8B3</accession>
<proteinExistence type="predicted"/>
<organism evidence="8 9">
    <name type="scientific">Saponaria officinalis</name>
    <name type="common">Common soapwort</name>
    <name type="synonym">Lychnis saponaria</name>
    <dbReference type="NCBI Taxonomy" id="3572"/>
    <lineage>
        <taxon>Eukaryota</taxon>
        <taxon>Viridiplantae</taxon>
        <taxon>Streptophyta</taxon>
        <taxon>Embryophyta</taxon>
        <taxon>Tracheophyta</taxon>
        <taxon>Spermatophyta</taxon>
        <taxon>Magnoliopsida</taxon>
        <taxon>eudicotyledons</taxon>
        <taxon>Gunneridae</taxon>
        <taxon>Pentapetalae</taxon>
        <taxon>Caryophyllales</taxon>
        <taxon>Caryophyllaceae</taxon>
        <taxon>Caryophylleae</taxon>
        <taxon>Saponaria</taxon>
    </lineage>
</organism>
<evidence type="ECO:0000256" key="5">
    <source>
        <dbReference type="ARBA" id="ARBA00023242"/>
    </source>
</evidence>
<gene>
    <name evidence="8" type="ORF">RND81_03G174500</name>
</gene>
<comment type="subcellular location">
    <subcellularLocation>
        <location evidence="1">Nucleus</location>
    </subcellularLocation>
</comment>
<keyword evidence="9" id="KW-1185">Reference proteome</keyword>
<evidence type="ECO:0000256" key="6">
    <source>
        <dbReference type="SAM" id="MobiDB-lite"/>
    </source>
</evidence>
<evidence type="ECO:0000256" key="1">
    <source>
        <dbReference type="ARBA" id="ARBA00004123"/>
    </source>
</evidence>
<dbReference type="PANTHER" id="PTHR34269">
    <property type="entry name" value="TRANSCRIPTION FACTOR B3-DOMAIN FAMILY-RELATED"/>
    <property type="match status" value="1"/>
</dbReference>
<dbReference type="SMART" id="SM01019">
    <property type="entry name" value="B3"/>
    <property type="match status" value="1"/>
</dbReference>
<evidence type="ECO:0000256" key="2">
    <source>
        <dbReference type="ARBA" id="ARBA00023015"/>
    </source>
</evidence>
<feature type="compositionally biased region" description="Polar residues" evidence="6">
    <location>
        <begin position="60"/>
        <end position="69"/>
    </location>
</feature>